<keyword evidence="3" id="KW-1185">Reference proteome</keyword>
<dbReference type="RefSeq" id="WP_067386649.1">
    <property type="nucleotide sequence ID" value="NZ_CP015839.1"/>
</dbReference>
<gene>
    <name evidence="2" type="ORF">A8C75_22205</name>
</gene>
<dbReference type="Pfam" id="PF19878">
    <property type="entry name" value="DUF6351"/>
    <property type="match status" value="1"/>
</dbReference>
<organism evidence="2 3">
    <name type="scientific">Marinobacterium aestuarii</name>
    <dbReference type="NCBI Taxonomy" id="1821621"/>
    <lineage>
        <taxon>Bacteria</taxon>
        <taxon>Pseudomonadati</taxon>
        <taxon>Pseudomonadota</taxon>
        <taxon>Gammaproteobacteria</taxon>
        <taxon>Oceanospirillales</taxon>
        <taxon>Oceanospirillaceae</taxon>
        <taxon>Marinobacterium</taxon>
    </lineage>
</organism>
<dbReference type="Proteomes" id="UP000078070">
    <property type="component" value="Chromosome"/>
</dbReference>
<accession>A0A1A9F5B5</accession>
<dbReference type="OrthoDB" id="3078806at2"/>
<sequence>MKFAKIMALLLTPLLVLAIWFWNQLPNWLPGNSRYKDMPTVVGMEPQPHLPMPSYSGPHPREWQRPPDPFPYPIQPGDLGPYTPIYAGPLQYPFACDGEDSGLGQPLVDNQDGYGIEVFALDEQGRKTRQRLGYSKDCLHPTRVSYYYNRAGTDNFYPLEQASGDIARISINGQDIDFVVRSEAGTINRFIYNITTLRGPNDTPETPDMQYWNQQLIYQFRGGVGIGYRQGRLRDTDLPERRIDQLREGYALAYSSGNQTSNHYNIWLAEETASRVKRQFVARYGTPEFTLGIGGSGGAIQQYLIGQNGTGLLDAGIALYAYPDMLTQTIYAFDCELLEYYFDQTARKTWSWPSRRKVAGLNSRDGVHDNRTWLYELAMIIRGRAPHWPLGASECSLAWRGLTPLVNNPRFVHFEPRFSPDISRQVHWSHWEELRHIYGADENGYARQTWDNVGVQYGLQALRDGELGVDTFVHLNANIGGWKPPAEMRQERFWHLNGDDDLFAFSPWSHHNMQLSDDAGYTPAPRSQGDPAAIQAAVQAGLVFTGELSIPVIDLRHYLEPALDMHHASAAFSTRMRLQQRGYADNQLIWITATPHNPVPQALDTLVLWLREGKRPQTAQDQCFGADGTLLAAGEDVWDGSWNGKTPGRCMQQYPIYGTPRSVAGEDLRGDLFKCSLISVDEALARGLYAPVDMQPHQARLQRIFPEGVCDYSVPGLGQRMATKVGDGVGG</sequence>
<dbReference type="STRING" id="1821621.A8C75_22205"/>
<reference evidence="2 3" key="2">
    <citation type="journal article" date="2018" name="Int. J. Syst. Evol. Microbiol.">
        <title>Marinobacterium aestuarii sp. nov., a benzene-degrading marine bacterium isolated from estuary sediment.</title>
        <authorList>
            <person name="Bae S.S."/>
            <person name="Jung J."/>
            <person name="Chung D."/>
            <person name="Baek K."/>
        </authorList>
    </citation>
    <scope>NUCLEOTIDE SEQUENCE [LARGE SCALE GENOMIC DNA]</scope>
    <source>
        <strain evidence="2 3">ST58-10</strain>
    </source>
</reference>
<evidence type="ECO:0000313" key="3">
    <source>
        <dbReference type="Proteomes" id="UP000078070"/>
    </source>
</evidence>
<dbReference type="EMBL" id="CP015839">
    <property type="protein sequence ID" value="ANG64923.1"/>
    <property type="molecule type" value="Genomic_DNA"/>
</dbReference>
<evidence type="ECO:0000259" key="1">
    <source>
        <dbReference type="Pfam" id="PF19878"/>
    </source>
</evidence>
<feature type="domain" description="DUF6351" evidence="1">
    <location>
        <begin position="84"/>
        <end position="720"/>
    </location>
</feature>
<dbReference type="AlphaFoldDB" id="A0A1A9F5B5"/>
<dbReference type="InterPro" id="IPR045556">
    <property type="entry name" value="DUF6351"/>
</dbReference>
<name>A0A1A9F5B5_9GAMM</name>
<reference evidence="3" key="1">
    <citation type="submission" date="2016-05" db="EMBL/GenBank/DDBJ databases">
        <authorList>
            <person name="Baek K."/>
            <person name="Yang S.-J."/>
        </authorList>
    </citation>
    <scope>NUCLEOTIDE SEQUENCE [LARGE SCALE GENOMIC DNA]</scope>
    <source>
        <strain evidence="3">ST58-10</strain>
    </source>
</reference>
<proteinExistence type="predicted"/>
<dbReference type="KEGG" id="mars:A8C75_22205"/>
<evidence type="ECO:0000313" key="2">
    <source>
        <dbReference type="EMBL" id="ANG64923.1"/>
    </source>
</evidence>
<protein>
    <recommendedName>
        <fullName evidence="1">DUF6351 domain-containing protein</fullName>
    </recommendedName>
</protein>